<dbReference type="Pfam" id="PF09384">
    <property type="entry name" value="UTP15_C"/>
    <property type="match status" value="1"/>
</dbReference>
<gene>
    <name evidence="10" type="primary">LOC120249690</name>
</gene>
<keyword evidence="9" id="KW-1185">Reference proteome</keyword>
<dbReference type="Gene3D" id="2.130.10.10">
    <property type="entry name" value="YVTN repeat-like/Quinoprotein amine dehydrogenase"/>
    <property type="match status" value="2"/>
</dbReference>
<evidence type="ECO:0000256" key="2">
    <source>
        <dbReference type="ARBA" id="ARBA00022552"/>
    </source>
</evidence>
<feature type="region of interest" description="Disordered" evidence="7">
    <location>
        <begin position="14"/>
        <end position="33"/>
    </location>
</feature>
<evidence type="ECO:0000256" key="5">
    <source>
        <dbReference type="ARBA" id="ARBA00023242"/>
    </source>
</evidence>
<dbReference type="PRINTS" id="PR00320">
    <property type="entry name" value="GPROTEINBRPT"/>
</dbReference>
<evidence type="ECO:0000256" key="3">
    <source>
        <dbReference type="ARBA" id="ARBA00022574"/>
    </source>
</evidence>
<reference evidence="10" key="1">
    <citation type="submission" date="2025-08" db="UniProtKB">
        <authorList>
            <consortium name="RefSeq"/>
        </authorList>
    </citation>
    <scope>IDENTIFICATION</scope>
</reference>
<proteinExistence type="predicted"/>
<dbReference type="PANTHER" id="PTHR19924">
    <property type="entry name" value="UTP15 U3 SMALL NUCLEOLAR RNA-ASSOCIATED PROTEIN 15 FAMILY MEMBER"/>
    <property type="match status" value="1"/>
</dbReference>
<dbReference type="PANTHER" id="PTHR19924:SF26">
    <property type="entry name" value="U3 SMALL NUCLEOLAR RNA-ASSOCIATED PROTEIN 15 HOMOLOG"/>
    <property type="match status" value="1"/>
</dbReference>
<evidence type="ECO:0000313" key="10">
    <source>
        <dbReference type="RefSeq" id="XP_039114220.1"/>
    </source>
</evidence>
<dbReference type="InterPro" id="IPR015943">
    <property type="entry name" value="WD40/YVTN_repeat-like_dom_sf"/>
</dbReference>
<dbReference type="InterPro" id="IPR018983">
    <property type="entry name" value="U3_snoRNA-assocProt_15_C"/>
</dbReference>
<protein>
    <submittedName>
        <fullName evidence="10">Protein SLOW WALKER 1</fullName>
    </submittedName>
</protein>
<keyword evidence="4" id="KW-0677">Repeat</keyword>
<name>A0AB40AH70_DIOCR</name>
<accession>A0AB40AH70</accession>
<keyword evidence="3 6" id="KW-0853">WD repeat</keyword>
<sequence>MAAADLQSYFPAESSAAVLPPPRRPRPSTPESNFWRSFRKSQLSPSFILPVSSLDFSPTAPHDLAVAASASIHLLDGSSISPKPYSPLSSGFSDLAHSPSFRSDGALLAAGDSSGLVHVLDPSHSRPPLRRLRAHTRAAHVVRFPKSPNDKLHLFSGGDDALLCYWDIPSETSVLSIAGAHKDYIRAGAASPVNTEIFATGSYDHTVKIWDVRVSPESNPVSSFNHGNPVESLLFLPSGGLLATAGGNVVKLWDVIGGGRLIHSMESHNKTVTSLCLEKFGDGSDDEQSRILSVSIDGYLKVFDYAAFKVTHSMRFPAQLLSVGFSPSGSAWVVGASNGTLYFGKKRTEKKEIVASVASEFDGFVAEPQKRALRPSYYRYFHRGQSEKPGEGDLIVKKAAKLKLAEHDKLLKKFRHRESLVSALRRGNPNSIVAVMEELVARKKLLKCVENLDVDELGLLLGFLHKHATTPRYARFLMGLVKKVLEMRAEDVRSSAILRGHVRNLKRMVVEEIQVQRSLQEIQGMISPLLVIAGR</sequence>
<dbReference type="GO" id="GO:0045943">
    <property type="term" value="P:positive regulation of transcription by RNA polymerase I"/>
    <property type="evidence" value="ECO:0007669"/>
    <property type="project" value="TreeGrafter"/>
</dbReference>
<dbReference type="AlphaFoldDB" id="A0AB40AH70"/>
<dbReference type="GO" id="GO:0005730">
    <property type="term" value="C:nucleolus"/>
    <property type="evidence" value="ECO:0007669"/>
    <property type="project" value="UniProtKB-SubCell"/>
</dbReference>
<dbReference type="RefSeq" id="XP_039114220.1">
    <property type="nucleotide sequence ID" value="XM_039258286.1"/>
</dbReference>
<feature type="domain" description="U3 small nucleolar RNA-associated protein 15 C-terminal" evidence="8">
    <location>
        <begin position="388"/>
        <end position="529"/>
    </location>
</feature>
<dbReference type="PROSITE" id="PS50082">
    <property type="entry name" value="WD_REPEATS_2"/>
    <property type="match status" value="1"/>
</dbReference>
<evidence type="ECO:0000313" key="9">
    <source>
        <dbReference type="Proteomes" id="UP001515500"/>
    </source>
</evidence>
<evidence type="ECO:0000256" key="1">
    <source>
        <dbReference type="ARBA" id="ARBA00004604"/>
    </source>
</evidence>
<dbReference type="InterPro" id="IPR001680">
    <property type="entry name" value="WD40_rpt"/>
</dbReference>
<dbReference type="Pfam" id="PF00400">
    <property type="entry name" value="WD40"/>
    <property type="match status" value="3"/>
</dbReference>
<dbReference type="SMART" id="SM00320">
    <property type="entry name" value="WD40"/>
    <property type="match status" value="7"/>
</dbReference>
<organism evidence="9 10">
    <name type="scientific">Dioscorea cayennensis subsp. rotundata</name>
    <name type="common">White Guinea yam</name>
    <name type="synonym">Dioscorea rotundata</name>
    <dbReference type="NCBI Taxonomy" id="55577"/>
    <lineage>
        <taxon>Eukaryota</taxon>
        <taxon>Viridiplantae</taxon>
        <taxon>Streptophyta</taxon>
        <taxon>Embryophyta</taxon>
        <taxon>Tracheophyta</taxon>
        <taxon>Spermatophyta</taxon>
        <taxon>Magnoliopsida</taxon>
        <taxon>Liliopsida</taxon>
        <taxon>Dioscoreales</taxon>
        <taxon>Dioscoreaceae</taxon>
        <taxon>Dioscorea</taxon>
    </lineage>
</organism>
<evidence type="ECO:0000256" key="4">
    <source>
        <dbReference type="ARBA" id="ARBA00022737"/>
    </source>
</evidence>
<keyword evidence="5" id="KW-0539">Nucleus</keyword>
<comment type="subcellular location">
    <subcellularLocation>
        <location evidence="1">Nucleus</location>
        <location evidence="1">Nucleolus</location>
    </subcellularLocation>
</comment>
<evidence type="ECO:0000256" key="7">
    <source>
        <dbReference type="SAM" id="MobiDB-lite"/>
    </source>
</evidence>
<dbReference type="GeneID" id="120249690"/>
<dbReference type="InterPro" id="IPR020472">
    <property type="entry name" value="WD40_PAC1"/>
</dbReference>
<dbReference type="SUPFAM" id="SSF50978">
    <property type="entry name" value="WD40 repeat-like"/>
    <property type="match status" value="1"/>
</dbReference>
<feature type="repeat" description="WD" evidence="6">
    <location>
        <begin position="178"/>
        <end position="213"/>
    </location>
</feature>
<dbReference type="InterPro" id="IPR036322">
    <property type="entry name" value="WD40_repeat_dom_sf"/>
</dbReference>
<dbReference type="PROSITE" id="PS50294">
    <property type="entry name" value="WD_REPEATS_REGION"/>
    <property type="match status" value="1"/>
</dbReference>
<evidence type="ECO:0000256" key="6">
    <source>
        <dbReference type="PROSITE-ProRule" id="PRU00221"/>
    </source>
</evidence>
<dbReference type="Proteomes" id="UP001515500">
    <property type="component" value="Chromosome 19"/>
</dbReference>
<evidence type="ECO:0000259" key="8">
    <source>
        <dbReference type="Pfam" id="PF09384"/>
    </source>
</evidence>
<keyword evidence="2" id="KW-0698">rRNA processing</keyword>
<dbReference type="GO" id="GO:0006364">
    <property type="term" value="P:rRNA processing"/>
    <property type="evidence" value="ECO:0007669"/>
    <property type="project" value="UniProtKB-KW"/>
</dbReference>